<sequence>MGIEITTLTDEDEWNQLVDRTAQATPFHRYEALEVIAEHSGATLHPYAGFKGQEPVGIFPVFEISKGPVSAAFSPPPDLKISYLGPALIHNGNLKRRRLERTNKRFVNGCLDEVQSTIDPKFSLIRTAIGYTDPRPFMWREYDSTARYTYVVDLAPSTDDILMEFSSDARKNVTNTDPASYEIFAGDRSDAIESIERTKQRHDEQDVSFNVTPSFVGDLYDHLPDDVFRVYVCEVDGEFCGGHITLEHGDTIYGWQSWGSMDASVPVNDLLEWTIMQDAKERGLTQYDLVGANHERISQYKSKFGPHLVPFVRVQDGSRSMNIVSNIYKKIR</sequence>
<organism evidence="2 3">
    <name type="scientific">Natronocalculus amylovorans</name>
    <dbReference type="NCBI Taxonomy" id="2917812"/>
    <lineage>
        <taxon>Archaea</taxon>
        <taxon>Methanobacteriati</taxon>
        <taxon>Methanobacteriota</taxon>
        <taxon>Stenosarchaea group</taxon>
        <taxon>Halobacteria</taxon>
        <taxon>Halobacteriales</taxon>
        <taxon>Haloferacaceae</taxon>
        <taxon>Natronocalculus</taxon>
    </lineage>
</organism>
<keyword evidence="3" id="KW-1185">Reference proteome</keyword>
<comment type="caution">
    <text evidence="2">The sequence shown here is derived from an EMBL/GenBank/DDBJ whole genome shotgun (WGS) entry which is preliminary data.</text>
</comment>
<name>A0AAE3FYX1_9EURY</name>
<dbReference type="InterPro" id="IPR038740">
    <property type="entry name" value="BioF2-like_GNAT_dom"/>
</dbReference>
<dbReference type="InterPro" id="IPR050644">
    <property type="entry name" value="PG_Glycine_Bridge_Synth"/>
</dbReference>
<dbReference type="Gene3D" id="3.40.630.30">
    <property type="match status" value="1"/>
</dbReference>
<dbReference type="EMBL" id="JAKRVX010000007">
    <property type="protein sequence ID" value="MCL9818102.1"/>
    <property type="molecule type" value="Genomic_DNA"/>
</dbReference>
<dbReference type="AlphaFoldDB" id="A0AAE3FYX1"/>
<evidence type="ECO:0000259" key="1">
    <source>
        <dbReference type="Pfam" id="PF13480"/>
    </source>
</evidence>
<dbReference type="Proteomes" id="UP001203207">
    <property type="component" value="Unassembled WGS sequence"/>
</dbReference>
<dbReference type="RefSeq" id="WP_250585551.1">
    <property type="nucleotide sequence ID" value="NZ_JAKRVX010000007.1"/>
</dbReference>
<dbReference type="Pfam" id="PF13480">
    <property type="entry name" value="Acetyltransf_6"/>
    <property type="match status" value="1"/>
</dbReference>
<proteinExistence type="predicted"/>
<reference evidence="2" key="1">
    <citation type="journal article" date="2022" name="Syst. Appl. Microbiol.">
        <title>Natronocalculus amylovorans gen. nov., sp. nov., and Natranaeroarchaeum aerophilus sp. nov., dominant culturable amylolytic natronoarchaea from hypersaline soda lakes in southwestern Siberia.</title>
        <authorList>
            <person name="Sorokin D.Y."/>
            <person name="Elcheninov A.G."/>
            <person name="Khizhniak T.V."/>
            <person name="Koenen M."/>
            <person name="Bale N.J."/>
            <person name="Damste J.S.S."/>
            <person name="Kublanov I.V."/>
        </authorList>
    </citation>
    <scope>NUCLEOTIDE SEQUENCE</scope>
    <source>
        <strain evidence="2">AArc-St2</strain>
    </source>
</reference>
<dbReference type="PANTHER" id="PTHR36174">
    <property type="entry name" value="LIPID II:GLYCINE GLYCYLTRANSFERASE"/>
    <property type="match status" value="1"/>
</dbReference>
<gene>
    <name evidence="2" type="ORF">AArcSt2_14255</name>
</gene>
<evidence type="ECO:0000313" key="2">
    <source>
        <dbReference type="EMBL" id="MCL9818102.1"/>
    </source>
</evidence>
<reference evidence="2" key="2">
    <citation type="submission" date="2022-02" db="EMBL/GenBank/DDBJ databases">
        <authorList>
            <person name="Elcheninov A.G."/>
            <person name="Sorokin D.Y."/>
            <person name="Kublanov I.V."/>
        </authorList>
    </citation>
    <scope>NUCLEOTIDE SEQUENCE</scope>
    <source>
        <strain evidence="2">AArc-St2</strain>
    </source>
</reference>
<dbReference type="SUPFAM" id="SSF55729">
    <property type="entry name" value="Acyl-CoA N-acyltransferases (Nat)"/>
    <property type="match status" value="1"/>
</dbReference>
<evidence type="ECO:0000313" key="3">
    <source>
        <dbReference type="Proteomes" id="UP001203207"/>
    </source>
</evidence>
<dbReference type="PANTHER" id="PTHR36174:SF1">
    <property type="entry name" value="LIPID II:GLYCINE GLYCYLTRANSFERASE"/>
    <property type="match status" value="1"/>
</dbReference>
<protein>
    <submittedName>
        <fullName evidence="2">GNAT family N-acetyltransferase</fullName>
    </submittedName>
</protein>
<feature type="domain" description="BioF2-like acetyltransferase" evidence="1">
    <location>
        <begin position="170"/>
        <end position="301"/>
    </location>
</feature>
<accession>A0AAE3FYX1</accession>
<dbReference type="InterPro" id="IPR016181">
    <property type="entry name" value="Acyl_CoA_acyltransferase"/>
</dbReference>